<evidence type="ECO:0000256" key="3">
    <source>
        <dbReference type="ARBA" id="ARBA00022630"/>
    </source>
</evidence>
<dbReference type="EMBL" id="CP091430">
    <property type="protein sequence ID" value="UVI28877.1"/>
    <property type="molecule type" value="Genomic_DNA"/>
</dbReference>
<evidence type="ECO:0000259" key="5">
    <source>
        <dbReference type="Pfam" id="PF07992"/>
    </source>
</evidence>
<dbReference type="Gene3D" id="3.50.50.60">
    <property type="entry name" value="FAD/NAD(P)-binding domain"/>
    <property type="match status" value="2"/>
</dbReference>
<dbReference type="Proteomes" id="UP001057877">
    <property type="component" value="Chromosome"/>
</dbReference>
<dbReference type="InterPro" id="IPR023753">
    <property type="entry name" value="FAD/NAD-binding_dom"/>
</dbReference>
<keyword evidence="7" id="KW-1185">Reference proteome</keyword>
<keyword evidence="3" id="KW-0285">Flavoprotein</keyword>
<comment type="cofactor">
    <cofactor evidence="1">
        <name>FAD</name>
        <dbReference type="ChEBI" id="CHEBI:57692"/>
    </cofactor>
</comment>
<dbReference type="PRINTS" id="PR00469">
    <property type="entry name" value="PNDRDTASEII"/>
</dbReference>
<feature type="domain" description="FAD/NAD(P)-binding" evidence="5">
    <location>
        <begin position="4"/>
        <end position="284"/>
    </location>
</feature>
<reference evidence="6" key="1">
    <citation type="submission" date="2022-01" db="EMBL/GenBank/DDBJ databases">
        <title>Paenibacillus spongiae sp. nov., isolated from marine sponge.</title>
        <authorList>
            <person name="Li Z."/>
            <person name="Zhang M."/>
        </authorList>
    </citation>
    <scope>NUCLEOTIDE SEQUENCE</scope>
    <source>
        <strain evidence="6">PHS-Z3</strain>
    </source>
</reference>
<evidence type="ECO:0000256" key="1">
    <source>
        <dbReference type="ARBA" id="ARBA00001974"/>
    </source>
</evidence>
<accession>A0ABY5S4P7</accession>
<dbReference type="RefSeq" id="WP_258384964.1">
    <property type="nucleotide sequence ID" value="NZ_CP091430.1"/>
</dbReference>
<keyword evidence="4" id="KW-0560">Oxidoreductase</keyword>
<evidence type="ECO:0000256" key="4">
    <source>
        <dbReference type="ARBA" id="ARBA00023002"/>
    </source>
</evidence>
<name>A0ABY5S4P7_9BACL</name>
<dbReference type="SUPFAM" id="SSF51905">
    <property type="entry name" value="FAD/NAD(P)-binding domain"/>
    <property type="match status" value="1"/>
</dbReference>
<gene>
    <name evidence="6" type="ORF">L1F29_26065</name>
</gene>
<organism evidence="6 7">
    <name type="scientific">Paenibacillus spongiae</name>
    <dbReference type="NCBI Taxonomy" id="2909671"/>
    <lineage>
        <taxon>Bacteria</taxon>
        <taxon>Bacillati</taxon>
        <taxon>Bacillota</taxon>
        <taxon>Bacilli</taxon>
        <taxon>Bacillales</taxon>
        <taxon>Paenibacillaceae</taxon>
        <taxon>Paenibacillus</taxon>
    </lineage>
</organism>
<evidence type="ECO:0000256" key="2">
    <source>
        <dbReference type="ARBA" id="ARBA00011738"/>
    </source>
</evidence>
<dbReference type="InterPro" id="IPR036188">
    <property type="entry name" value="FAD/NAD-bd_sf"/>
</dbReference>
<dbReference type="InterPro" id="IPR050097">
    <property type="entry name" value="Ferredoxin-NADP_redctase_2"/>
</dbReference>
<dbReference type="PRINTS" id="PR00368">
    <property type="entry name" value="FADPNR"/>
</dbReference>
<dbReference type="Pfam" id="PF07992">
    <property type="entry name" value="Pyr_redox_2"/>
    <property type="match status" value="1"/>
</dbReference>
<sequence>MNVDCAIVGGGIAGLQAAIQLGRYRRNALVIDAHDGRSVLCRSYNNLLGWPEGVSGQELRELGRSQAEKLGIKFMQARVEKAERSGELFQLTTDSGTRIQTKRLLLATGIMDRLPELPGLLPCLGRSIYVCPDCDGYEISGKRTVVLGSGQVGAEMAITLAYWSQDLIYINHEAADIDEQQRERLQALGIDYVHEAVASLITDGDELRGLVLDSGRRIAADKGFVAMGGNQVRSELAQQLGVTLHDNRHILANPRTKMTNAIHVWSAGDVVAHSEQVSIAMGDGAQAAIWMHKSLLGIPVPTGEQE</sequence>
<evidence type="ECO:0000313" key="6">
    <source>
        <dbReference type="EMBL" id="UVI28877.1"/>
    </source>
</evidence>
<comment type="subunit">
    <text evidence="2">Homodimer.</text>
</comment>
<protein>
    <submittedName>
        <fullName evidence="6">NAD(P)/FAD-dependent oxidoreductase</fullName>
    </submittedName>
</protein>
<evidence type="ECO:0000313" key="7">
    <source>
        <dbReference type="Proteomes" id="UP001057877"/>
    </source>
</evidence>
<proteinExistence type="predicted"/>
<dbReference type="PANTHER" id="PTHR48105">
    <property type="entry name" value="THIOREDOXIN REDUCTASE 1-RELATED-RELATED"/>
    <property type="match status" value="1"/>
</dbReference>